<proteinExistence type="predicted"/>
<keyword evidence="3" id="KW-1185">Reference proteome</keyword>
<dbReference type="OrthoDB" id="3191896at2759"/>
<dbReference type="InParanoid" id="A0A0C3E2R2"/>
<gene>
    <name evidence="2" type="ORF">SCLCIDRAFT_119735</name>
</gene>
<accession>A0A0C3E2R2</accession>
<organism evidence="2 3">
    <name type="scientific">Scleroderma citrinum Foug A</name>
    <dbReference type="NCBI Taxonomy" id="1036808"/>
    <lineage>
        <taxon>Eukaryota</taxon>
        <taxon>Fungi</taxon>
        <taxon>Dikarya</taxon>
        <taxon>Basidiomycota</taxon>
        <taxon>Agaricomycotina</taxon>
        <taxon>Agaricomycetes</taxon>
        <taxon>Agaricomycetidae</taxon>
        <taxon>Boletales</taxon>
        <taxon>Sclerodermatineae</taxon>
        <taxon>Sclerodermataceae</taxon>
        <taxon>Scleroderma</taxon>
    </lineage>
</organism>
<name>A0A0C3E2R2_9AGAM</name>
<dbReference type="AlphaFoldDB" id="A0A0C3E2R2"/>
<dbReference type="STRING" id="1036808.A0A0C3E2R2"/>
<dbReference type="EMBL" id="KN822043">
    <property type="protein sequence ID" value="KIM62351.1"/>
    <property type="molecule type" value="Genomic_DNA"/>
</dbReference>
<dbReference type="Proteomes" id="UP000053989">
    <property type="component" value="Unassembled WGS sequence"/>
</dbReference>
<reference evidence="3" key="2">
    <citation type="submission" date="2015-01" db="EMBL/GenBank/DDBJ databases">
        <title>Evolutionary Origins and Diversification of the Mycorrhizal Mutualists.</title>
        <authorList>
            <consortium name="DOE Joint Genome Institute"/>
            <consortium name="Mycorrhizal Genomics Consortium"/>
            <person name="Kohler A."/>
            <person name="Kuo A."/>
            <person name="Nagy L.G."/>
            <person name="Floudas D."/>
            <person name="Copeland A."/>
            <person name="Barry K.W."/>
            <person name="Cichocki N."/>
            <person name="Veneault-Fourrey C."/>
            <person name="LaButti K."/>
            <person name="Lindquist E.A."/>
            <person name="Lipzen A."/>
            <person name="Lundell T."/>
            <person name="Morin E."/>
            <person name="Murat C."/>
            <person name="Riley R."/>
            <person name="Ohm R."/>
            <person name="Sun H."/>
            <person name="Tunlid A."/>
            <person name="Henrissat B."/>
            <person name="Grigoriev I.V."/>
            <person name="Hibbett D.S."/>
            <person name="Martin F."/>
        </authorList>
    </citation>
    <scope>NUCLEOTIDE SEQUENCE [LARGE SCALE GENOMIC DNA]</scope>
    <source>
        <strain evidence="3">Foug A</strain>
    </source>
</reference>
<evidence type="ECO:0000313" key="3">
    <source>
        <dbReference type="Proteomes" id="UP000053989"/>
    </source>
</evidence>
<dbReference type="HOGENOM" id="CLU_1321598_0_0_1"/>
<reference evidence="2 3" key="1">
    <citation type="submission" date="2014-04" db="EMBL/GenBank/DDBJ databases">
        <authorList>
            <consortium name="DOE Joint Genome Institute"/>
            <person name="Kuo A."/>
            <person name="Kohler A."/>
            <person name="Nagy L.G."/>
            <person name="Floudas D."/>
            <person name="Copeland A."/>
            <person name="Barry K.W."/>
            <person name="Cichocki N."/>
            <person name="Veneault-Fourrey C."/>
            <person name="LaButti K."/>
            <person name="Lindquist E.A."/>
            <person name="Lipzen A."/>
            <person name="Lundell T."/>
            <person name="Morin E."/>
            <person name="Murat C."/>
            <person name="Sun H."/>
            <person name="Tunlid A."/>
            <person name="Henrissat B."/>
            <person name="Grigoriev I.V."/>
            <person name="Hibbett D.S."/>
            <person name="Martin F."/>
            <person name="Nordberg H.P."/>
            <person name="Cantor M.N."/>
            <person name="Hua S.X."/>
        </authorList>
    </citation>
    <scope>NUCLEOTIDE SEQUENCE [LARGE SCALE GENOMIC DNA]</scope>
    <source>
        <strain evidence="2 3">Foug A</strain>
    </source>
</reference>
<sequence>MPICLESLEEKFREVEEASERRALDDPPIDEPLYHIPHATSSRPSKLAQVCMGPSHPNQAGSSSPTSTPSLLRAAKSTFCRTLAGPFISGDSDGNNIPEGDQRATEIERIAGRQTNPKTMGTRRLSRAKTRSQSLFVTSNTNVVIGVSVERTTTDCPGPTEPSWTVHAPNPRRARAFTIDFLPSNHPGPNLVGRAKEFAQRIRRKKEN</sequence>
<evidence type="ECO:0000256" key="1">
    <source>
        <dbReference type="SAM" id="MobiDB-lite"/>
    </source>
</evidence>
<evidence type="ECO:0000313" key="2">
    <source>
        <dbReference type="EMBL" id="KIM62351.1"/>
    </source>
</evidence>
<feature type="region of interest" description="Disordered" evidence="1">
    <location>
        <begin position="15"/>
        <end position="70"/>
    </location>
</feature>
<feature type="compositionally biased region" description="Basic and acidic residues" evidence="1">
    <location>
        <begin position="15"/>
        <end position="25"/>
    </location>
</feature>
<protein>
    <submittedName>
        <fullName evidence="2">Uncharacterized protein</fullName>
    </submittedName>
</protein>